<reference evidence="2 3" key="1">
    <citation type="submission" date="2018-11" db="EMBL/GenBank/DDBJ databases">
        <authorList>
            <consortium name="Pathogen Informatics"/>
        </authorList>
    </citation>
    <scope>NUCLEOTIDE SEQUENCE [LARGE SCALE GENOMIC DNA]</scope>
</reference>
<feature type="region of interest" description="Disordered" evidence="1">
    <location>
        <begin position="247"/>
        <end position="274"/>
    </location>
</feature>
<dbReference type="Proteomes" id="UP000281553">
    <property type="component" value="Unassembled WGS sequence"/>
</dbReference>
<evidence type="ECO:0000256" key="1">
    <source>
        <dbReference type="SAM" id="MobiDB-lite"/>
    </source>
</evidence>
<evidence type="ECO:0000313" key="3">
    <source>
        <dbReference type="Proteomes" id="UP000281553"/>
    </source>
</evidence>
<sequence length="388" mass="44258">MSDFVRNHYIFTITSADEDVSTKPTLKKHLKAKVKARLSDLDLESDHMSLSTPSTSVPSVAHVRYSVASTDSGQFDPFPEFWIADYLQTQRILLYQQEHPKPRIFYFCDYLGCGSCQSRREPVYFGNEKDIETTGSRQSTCQSSSFLTWITYSYGFSIDRGSSSSSHTPLSCISALFKDAKDAKDAFELFPNCGNYVLCALFAEPRSKPKPLEEDPLAGSVTLEDFFNLNCEFECVAHPDDSHQWVLEEDEEEDEETAEEAESISGESLSGRIGGSSDCEGYYDEAVGKLQKLKPAEWIFFQTRWPPLLAPQQVLDLEKNYPAHIPLWRGSTVRLVRDVVRFCRQHPKSDCLLLLDPLVSKFFVQNVVLLFKHMFYAHLNWLALVRCW</sequence>
<keyword evidence="3" id="KW-1185">Reference proteome</keyword>
<protein>
    <submittedName>
        <fullName evidence="2">Uncharacterized protein</fullName>
    </submittedName>
</protein>
<dbReference type="AlphaFoldDB" id="A0A3P7R0Q9"/>
<gene>
    <name evidence="2" type="ORF">DILT_LOCUS16681</name>
</gene>
<evidence type="ECO:0000313" key="2">
    <source>
        <dbReference type="EMBL" id="VDN35089.1"/>
    </source>
</evidence>
<name>A0A3P7R0Q9_DIBLA</name>
<accession>A0A3P7R0Q9</accession>
<proteinExistence type="predicted"/>
<feature type="compositionally biased region" description="Acidic residues" evidence="1">
    <location>
        <begin position="247"/>
        <end position="262"/>
    </location>
</feature>
<dbReference type="EMBL" id="UYRU01086458">
    <property type="protein sequence ID" value="VDN35089.1"/>
    <property type="molecule type" value="Genomic_DNA"/>
</dbReference>
<dbReference type="OrthoDB" id="9978460at2759"/>
<organism evidence="2 3">
    <name type="scientific">Dibothriocephalus latus</name>
    <name type="common">Fish tapeworm</name>
    <name type="synonym">Diphyllobothrium latum</name>
    <dbReference type="NCBI Taxonomy" id="60516"/>
    <lineage>
        <taxon>Eukaryota</taxon>
        <taxon>Metazoa</taxon>
        <taxon>Spiralia</taxon>
        <taxon>Lophotrochozoa</taxon>
        <taxon>Platyhelminthes</taxon>
        <taxon>Cestoda</taxon>
        <taxon>Eucestoda</taxon>
        <taxon>Diphyllobothriidea</taxon>
        <taxon>Diphyllobothriidae</taxon>
        <taxon>Dibothriocephalus</taxon>
    </lineage>
</organism>